<name>A0A368VQM0_9BACL</name>
<dbReference type="CDD" id="cd01949">
    <property type="entry name" value="GGDEF"/>
    <property type="match status" value="1"/>
</dbReference>
<dbReference type="PROSITE" id="PS50887">
    <property type="entry name" value="GGDEF"/>
    <property type="match status" value="1"/>
</dbReference>
<feature type="transmembrane region" description="Helical" evidence="2">
    <location>
        <begin position="177"/>
        <end position="196"/>
    </location>
</feature>
<feature type="compositionally biased region" description="Polar residues" evidence="1">
    <location>
        <begin position="528"/>
        <end position="543"/>
    </location>
</feature>
<dbReference type="GO" id="GO:0052621">
    <property type="term" value="F:diguanylate cyclase activity"/>
    <property type="evidence" value="ECO:0007669"/>
    <property type="project" value="TreeGrafter"/>
</dbReference>
<sequence length="596" mass="65852">MMLHPEIIPALILVSILIGMFTMGYMLFRRWRSKMYLIFTASIAAALLVQLILLVSVLLDLQASSLGLMQSIVFPIAFMSLHGGFHHIFNPKNNKKLYIYAAAIAGSILTASLSFFVNIFFVEIALAAINVGFTVFLFYWALPRLAKRGKFLATFILNVCTAISTLLFSILELQILLFISITLCLATFSVLFVILFDRIIDLMQAVSYSSVTDGLTGLYQKHYFKRKVNDAIAAGDPCAVIFSDIDNFKRLNDTEGHQKGDVMLVFAATVMKEVCAGIGIVGRYGGEEIVALITDERRDPSIVAENYRARIEMESKKQGYVPITVSVGFSRLNEDIEDADEFIRQADDAMYVSKSSGKNRVTNYLALRNNHQDTNDNPTVAAAANPTQPNVPYHNADNQEVEKDKQSEFLPEPIIEQPIPEKEALYKAEEAEESHQSPEITTHTEIDPGVVSQLETAPELIDEFTVENQNSQVPGADTAKDANPRTVVSEFKRMDSGGVPDGVERKQLDPDDSEQNEIKQAVDPVSDPKTSTKSQKAKGSSSRTKARKVDGEAGVSASKKTSETLTTAPSPSNKNIIMTNDQSAPKIIRNPFSKKE</sequence>
<keyword evidence="2" id="KW-0812">Transmembrane</keyword>
<dbReference type="GO" id="GO:0043709">
    <property type="term" value="P:cell adhesion involved in single-species biofilm formation"/>
    <property type="evidence" value="ECO:0007669"/>
    <property type="project" value="TreeGrafter"/>
</dbReference>
<comment type="caution">
    <text evidence="4">The sequence shown here is derived from an EMBL/GenBank/DDBJ whole genome shotgun (WGS) entry which is preliminary data.</text>
</comment>
<feature type="transmembrane region" description="Helical" evidence="2">
    <location>
        <begin position="151"/>
        <end position="171"/>
    </location>
</feature>
<dbReference type="GO" id="GO:0005886">
    <property type="term" value="C:plasma membrane"/>
    <property type="evidence" value="ECO:0007669"/>
    <property type="project" value="TreeGrafter"/>
</dbReference>
<dbReference type="GO" id="GO:1902201">
    <property type="term" value="P:negative regulation of bacterial-type flagellum-dependent cell motility"/>
    <property type="evidence" value="ECO:0007669"/>
    <property type="project" value="TreeGrafter"/>
</dbReference>
<dbReference type="Gene3D" id="3.30.70.270">
    <property type="match status" value="1"/>
</dbReference>
<gene>
    <name evidence="4" type="ORF">DFP97_12213</name>
</gene>
<dbReference type="InterPro" id="IPR000160">
    <property type="entry name" value="GGDEF_dom"/>
</dbReference>
<feature type="compositionally biased region" description="Polar residues" evidence="1">
    <location>
        <begin position="563"/>
        <end position="583"/>
    </location>
</feature>
<dbReference type="SUPFAM" id="SSF55073">
    <property type="entry name" value="Nucleotide cyclase"/>
    <property type="match status" value="1"/>
</dbReference>
<protein>
    <submittedName>
        <fullName evidence="4">Diguanylate cyclase (GGDEF)-like protein</fullName>
    </submittedName>
</protein>
<dbReference type="NCBIfam" id="TIGR00254">
    <property type="entry name" value="GGDEF"/>
    <property type="match status" value="1"/>
</dbReference>
<keyword evidence="2" id="KW-0472">Membrane</keyword>
<feature type="transmembrane region" description="Helical" evidence="2">
    <location>
        <begin position="97"/>
        <end position="118"/>
    </location>
</feature>
<feature type="transmembrane region" description="Helical" evidence="2">
    <location>
        <begin position="35"/>
        <end position="59"/>
    </location>
</feature>
<feature type="domain" description="GGDEF" evidence="3">
    <location>
        <begin position="236"/>
        <end position="366"/>
    </location>
</feature>
<feature type="compositionally biased region" description="Basic and acidic residues" evidence="1">
    <location>
        <begin position="427"/>
        <end position="446"/>
    </location>
</feature>
<evidence type="ECO:0000313" key="4">
    <source>
        <dbReference type="EMBL" id="RCW41577.1"/>
    </source>
</evidence>
<dbReference type="Proteomes" id="UP000252415">
    <property type="component" value="Unassembled WGS sequence"/>
</dbReference>
<reference evidence="4 5" key="1">
    <citation type="submission" date="2018-07" db="EMBL/GenBank/DDBJ databases">
        <title>Genomic Encyclopedia of Type Strains, Phase III (KMG-III): the genomes of soil and plant-associated and newly described type strains.</title>
        <authorList>
            <person name="Whitman W."/>
        </authorList>
    </citation>
    <scope>NUCLEOTIDE SEQUENCE [LARGE SCALE GENOMIC DNA]</scope>
    <source>
        <strain evidence="4 5">CECT 7506</strain>
    </source>
</reference>
<accession>A0A368VQM0</accession>
<dbReference type="EMBL" id="QPJD01000022">
    <property type="protein sequence ID" value="RCW41577.1"/>
    <property type="molecule type" value="Genomic_DNA"/>
</dbReference>
<evidence type="ECO:0000313" key="5">
    <source>
        <dbReference type="Proteomes" id="UP000252415"/>
    </source>
</evidence>
<feature type="transmembrane region" description="Helical" evidence="2">
    <location>
        <begin position="124"/>
        <end position="142"/>
    </location>
</feature>
<feature type="region of interest" description="Disordered" evidence="1">
    <location>
        <begin position="468"/>
        <end position="596"/>
    </location>
</feature>
<dbReference type="PANTHER" id="PTHR45138:SF9">
    <property type="entry name" value="DIGUANYLATE CYCLASE DGCM-RELATED"/>
    <property type="match status" value="1"/>
</dbReference>
<dbReference type="AlphaFoldDB" id="A0A368VQM0"/>
<evidence type="ECO:0000256" key="1">
    <source>
        <dbReference type="SAM" id="MobiDB-lite"/>
    </source>
</evidence>
<feature type="transmembrane region" description="Helical" evidence="2">
    <location>
        <begin position="6"/>
        <end position="28"/>
    </location>
</feature>
<proteinExistence type="predicted"/>
<dbReference type="InterPro" id="IPR043128">
    <property type="entry name" value="Rev_trsase/Diguanyl_cyclase"/>
</dbReference>
<dbReference type="PANTHER" id="PTHR45138">
    <property type="entry name" value="REGULATORY COMPONENTS OF SENSORY TRANSDUCTION SYSTEM"/>
    <property type="match status" value="1"/>
</dbReference>
<dbReference type="InterPro" id="IPR029787">
    <property type="entry name" value="Nucleotide_cyclase"/>
</dbReference>
<dbReference type="SMART" id="SM00267">
    <property type="entry name" value="GGDEF"/>
    <property type="match status" value="1"/>
</dbReference>
<dbReference type="Pfam" id="PF00990">
    <property type="entry name" value="GGDEF"/>
    <property type="match status" value="1"/>
</dbReference>
<organism evidence="4 5">
    <name type="scientific">Paenibacillus prosopidis</name>
    <dbReference type="NCBI Taxonomy" id="630520"/>
    <lineage>
        <taxon>Bacteria</taxon>
        <taxon>Bacillati</taxon>
        <taxon>Bacillota</taxon>
        <taxon>Bacilli</taxon>
        <taxon>Bacillales</taxon>
        <taxon>Paenibacillaceae</taxon>
        <taxon>Paenibacillus</taxon>
    </lineage>
</organism>
<evidence type="ECO:0000256" key="2">
    <source>
        <dbReference type="SAM" id="Phobius"/>
    </source>
</evidence>
<feature type="transmembrane region" description="Helical" evidence="2">
    <location>
        <begin position="65"/>
        <end position="85"/>
    </location>
</feature>
<feature type="region of interest" description="Disordered" evidence="1">
    <location>
        <begin position="427"/>
        <end position="448"/>
    </location>
</feature>
<keyword evidence="2" id="KW-1133">Transmembrane helix</keyword>
<dbReference type="InterPro" id="IPR050469">
    <property type="entry name" value="Diguanylate_Cyclase"/>
</dbReference>
<evidence type="ECO:0000259" key="3">
    <source>
        <dbReference type="PROSITE" id="PS50887"/>
    </source>
</evidence>
<keyword evidence="5" id="KW-1185">Reference proteome</keyword>